<dbReference type="Proteomes" id="UP001164743">
    <property type="component" value="Chromosome 12A"/>
</dbReference>
<keyword evidence="2" id="KW-1185">Reference proteome</keyword>
<organism evidence="1 2">
    <name type="scientific">Puccinia triticina</name>
    <dbReference type="NCBI Taxonomy" id="208348"/>
    <lineage>
        <taxon>Eukaryota</taxon>
        <taxon>Fungi</taxon>
        <taxon>Dikarya</taxon>
        <taxon>Basidiomycota</taxon>
        <taxon>Pucciniomycotina</taxon>
        <taxon>Pucciniomycetes</taxon>
        <taxon>Pucciniales</taxon>
        <taxon>Pucciniaceae</taxon>
        <taxon>Puccinia</taxon>
    </lineage>
</organism>
<evidence type="ECO:0000313" key="2">
    <source>
        <dbReference type="Proteomes" id="UP001164743"/>
    </source>
</evidence>
<sequence length="80" mass="9276">MCLIFDKHITLEAREHKVNGKRVSQELVNRMAKEHINAMRLGHGKHLHILTLPAAVKVKNLAYFMSHLFQAHHESHLSDF</sequence>
<protein>
    <submittedName>
        <fullName evidence="1">Uncharacterized protein</fullName>
    </submittedName>
</protein>
<evidence type="ECO:0000313" key="1">
    <source>
        <dbReference type="EMBL" id="WAQ90220.1"/>
    </source>
</evidence>
<reference evidence="1" key="1">
    <citation type="submission" date="2022-10" db="EMBL/GenBank/DDBJ databases">
        <title>Puccinia triticina Genome sequencing and assembly.</title>
        <authorList>
            <person name="Li C."/>
        </authorList>
    </citation>
    <scope>NUCLEOTIDE SEQUENCE</scope>
    <source>
        <strain evidence="1">Pt15</strain>
    </source>
</reference>
<dbReference type="GeneID" id="77802688"/>
<proteinExistence type="predicted"/>
<dbReference type="EMBL" id="CP110432">
    <property type="protein sequence ID" value="WAQ90220.1"/>
    <property type="molecule type" value="Genomic_DNA"/>
</dbReference>
<name>A0ABY7CZ39_9BASI</name>
<dbReference type="RefSeq" id="XP_053025775.1">
    <property type="nucleotide sequence ID" value="XM_053161793.1"/>
</dbReference>
<accession>A0ABY7CZ39</accession>
<gene>
    <name evidence="1" type="ORF">PtA15_12A207</name>
</gene>